<reference evidence="2" key="1">
    <citation type="submission" date="2021-02" db="EMBL/GenBank/DDBJ databases">
        <title>cfr and optrA-positive Staphylococcus spp.</title>
        <authorList>
            <person name="Chen L."/>
        </authorList>
    </citation>
    <scope>NUCLEOTIDE SEQUENCE</scope>
    <source>
        <strain evidence="2">GDQ20D70P</strain>
    </source>
</reference>
<gene>
    <name evidence="2" type="ORF">JRU67_00870</name>
</gene>
<evidence type="ECO:0000256" key="1">
    <source>
        <dbReference type="SAM" id="MobiDB-lite"/>
    </source>
</evidence>
<evidence type="ECO:0000313" key="3">
    <source>
        <dbReference type="Proteomes" id="UP000640299"/>
    </source>
</evidence>
<dbReference type="RefSeq" id="WP_107591027.1">
    <property type="nucleotide sequence ID" value="NZ_CP065960.1"/>
</dbReference>
<protein>
    <recommendedName>
        <fullName evidence="4">ATP-binding protein</fullName>
    </recommendedName>
</protein>
<evidence type="ECO:0000313" key="2">
    <source>
        <dbReference type="EMBL" id="QRN91415.1"/>
    </source>
</evidence>
<feature type="region of interest" description="Disordered" evidence="1">
    <location>
        <begin position="508"/>
        <end position="540"/>
    </location>
</feature>
<evidence type="ECO:0008006" key="4">
    <source>
        <dbReference type="Google" id="ProtNLM"/>
    </source>
</evidence>
<dbReference type="AlphaFoldDB" id="A0AB37HKS6"/>
<dbReference type="EMBL" id="CP069389">
    <property type="protein sequence ID" value="QRN91415.1"/>
    <property type="molecule type" value="Genomic_DNA"/>
</dbReference>
<accession>A0AB37HKS6</accession>
<sequence length="683" mass="78044">MKLKNAVNDVQSMSQDGDAILRSLQNKSLPVIDLLVRESLQNSLDATLEGKNETKVDFKLGNFDSVSLARHFEGISEELSNRFDGDEEFIAIKDRNTTGLTGDYRASDAVTANKSNFFKLVFGIGKNQEAEGAGGSWGLGKTSYFRLGIGIVIYYTRVKVDNGYEERLIASLIESPKQKQRLLPENGRGIAWWGEFEDENPSQLLPITDEEEINEFLDIFKIDRYKNEETGTTIIVPYLGRNEMFAEVKDDDAYPWENSREDAVRIAIQRWYMPRLMNEIYAEVHGSSYLNCSVNGMGFIKELNTEPTFDVFQNLYSSALTGEPTKKNIEVKPVFLKRNSMKEPSKNPVGNIAFIEVNREDMQMVAPNNKYSPLEYIGIKDEQKIELNNSKIIAYSRKPGMIVEYNVDGKWSPRSNVQKENHNLLGFFVPNSNGELIEKIQDIGYKNLEQYLRATENADHANWIDEDGIRIIQRMQEYTTKIINDHFVGETEDKQTSATSGLSRKFGKLLLPPQNYGKTSSRKRDKPSRSGTGGTRNRISDIRVINSNPISENQVDVLFNASIQKESSNRIYLQILTQEKKIERKDWIEKISEHQEFPFEIEDLYIKSIESKDYDVHFKDFKDPDIVFEQLDNKSEILIHSKTLNPITIEGKLTLKINSSEFIPNIAISSEVKKGENDNETIN</sequence>
<proteinExistence type="predicted"/>
<organism evidence="2 3">
    <name type="scientific">Mammaliicoccus sciuri</name>
    <name type="common">Staphylococcus sciuri</name>
    <dbReference type="NCBI Taxonomy" id="1296"/>
    <lineage>
        <taxon>Bacteria</taxon>
        <taxon>Bacillati</taxon>
        <taxon>Bacillota</taxon>
        <taxon>Bacilli</taxon>
        <taxon>Bacillales</taxon>
        <taxon>Staphylococcaceae</taxon>
        <taxon>Mammaliicoccus</taxon>
    </lineage>
</organism>
<name>A0AB37HKS6_MAMSC</name>
<dbReference type="Proteomes" id="UP000640299">
    <property type="component" value="Chromosome"/>
</dbReference>